<dbReference type="InterPro" id="IPR003680">
    <property type="entry name" value="Flavodoxin_fold"/>
</dbReference>
<dbReference type="SUPFAM" id="SSF52218">
    <property type="entry name" value="Flavoproteins"/>
    <property type="match status" value="1"/>
</dbReference>
<dbReference type="Proteomes" id="UP000051952">
    <property type="component" value="Unassembled WGS sequence"/>
</dbReference>
<evidence type="ECO:0000259" key="3">
    <source>
        <dbReference type="Pfam" id="PF02525"/>
    </source>
</evidence>
<dbReference type="GO" id="GO:0005829">
    <property type="term" value="C:cytosol"/>
    <property type="evidence" value="ECO:0007669"/>
    <property type="project" value="TreeGrafter"/>
</dbReference>
<dbReference type="OMA" id="HGILHYP"/>
<dbReference type="InterPro" id="IPR029039">
    <property type="entry name" value="Flavoprotein-like_sf"/>
</dbReference>
<feature type="domain" description="Flavodoxin-like fold" evidence="3">
    <location>
        <begin position="26"/>
        <end position="231"/>
    </location>
</feature>
<evidence type="ECO:0000256" key="2">
    <source>
        <dbReference type="ARBA" id="ARBA00023002"/>
    </source>
</evidence>
<keyword evidence="5" id="KW-1185">Reference proteome</keyword>
<dbReference type="Gene3D" id="3.40.50.360">
    <property type="match status" value="1"/>
</dbReference>
<dbReference type="PANTHER" id="PTHR10204:SF34">
    <property type="entry name" value="NAD(P)H DEHYDROGENASE [QUINONE] 1 ISOFORM 1"/>
    <property type="match status" value="1"/>
</dbReference>
<comment type="similarity">
    <text evidence="1">Belongs to the NAD(P)H dehydrogenase (quinone) family.</text>
</comment>
<sequence>MGCASSTQKFGDTAKHHQPNTSAKQKFFIVIAHPEPQSMCQSIGNTAIEALLAAGHEVKVSRLYEEHFDALSTRKNFKEVKDSAHFKPPVEEAHATETKTFADDVEAELQKLEWCDVLIFQFPLYWFALPAVLKGWVDRIFASTRVYSHAQCFDTGVFKGKRAMLSFATGGPAFMYTPDGVNGDINSILRPIHRGIFQFVGFSVLSPNILYGAAHVSNDDRHQFLSEWANRVVTLHEEDVIEVGRYA</sequence>
<evidence type="ECO:0000313" key="5">
    <source>
        <dbReference type="Proteomes" id="UP000051952"/>
    </source>
</evidence>
<reference evidence="5" key="1">
    <citation type="submission" date="2015-09" db="EMBL/GenBank/DDBJ databases">
        <authorList>
            <consortium name="Pathogen Informatics"/>
        </authorList>
    </citation>
    <scope>NUCLEOTIDE SEQUENCE [LARGE SCALE GENOMIC DNA]</scope>
    <source>
        <strain evidence="5">Lake Konstanz</strain>
    </source>
</reference>
<evidence type="ECO:0000256" key="1">
    <source>
        <dbReference type="ARBA" id="ARBA00006252"/>
    </source>
</evidence>
<dbReference type="OrthoDB" id="26889at2759"/>
<dbReference type="InterPro" id="IPR051545">
    <property type="entry name" value="NAD(P)H_dehydrogenase_qn"/>
</dbReference>
<gene>
    <name evidence="4" type="ORF">BSAL_39265</name>
</gene>
<proteinExistence type="inferred from homology"/>
<keyword evidence="2" id="KW-0560">Oxidoreductase</keyword>
<protein>
    <submittedName>
        <fullName evidence="4">Ribosyldihydronicotinamide dehydrogenase, putative</fullName>
    </submittedName>
</protein>
<dbReference type="AlphaFoldDB" id="A0A0S4JRF4"/>
<name>A0A0S4JRF4_BODSA</name>
<organism evidence="4 5">
    <name type="scientific">Bodo saltans</name>
    <name type="common">Flagellated protozoan</name>
    <dbReference type="NCBI Taxonomy" id="75058"/>
    <lineage>
        <taxon>Eukaryota</taxon>
        <taxon>Discoba</taxon>
        <taxon>Euglenozoa</taxon>
        <taxon>Kinetoplastea</taxon>
        <taxon>Metakinetoplastina</taxon>
        <taxon>Eubodonida</taxon>
        <taxon>Bodonidae</taxon>
        <taxon>Bodo</taxon>
    </lineage>
</organism>
<dbReference type="EMBL" id="CYKH01002083">
    <property type="protein sequence ID" value="CUG92768.1"/>
    <property type="molecule type" value="Genomic_DNA"/>
</dbReference>
<dbReference type="Pfam" id="PF02525">
    <property type="entry name" value="Flavodoxin_2"/>
    <property type="match status" value="1"/>
</dbReference>
<evidence type="ECO:0000313" key="4">
    <source>
        <dbReference type="EMBL" id="CUG92768.1"/>
    </source>
</evidence>
<dbReference type="VEuPathDB" id="TriTrypDB:BSAL_39265"/>
<accession>A0A0S4JRF4</accession>
<dbReference type="PANTHER" id="PTHR10204">
    <property type="entry name" value="NAD P H OXIDOREDUCTASE-RELATED"/>
    <property type="match status" value="1"/>
</dbReference>
<dbReference type="GO" id="GO:0003955">
    <property type="term" value="F:NAD(P)H dehydrogenase (quinone) activity"/>
    <property type="evidence" value="ECO:0007669"/>
    <property type="project" value="TreeGrafter"/>
</dbReference>